<protein>
    <submittedName>
        <fullName evidence="1">Uncharacterized protein</fullName>
    </submittedName>
</protein>
<dbReference type="Proteomes" id="UP001177185">
    <property type="component" value="Segment"/>
</dbReference>
<reference evidence="1 2" key="1">
    <citation type="journal article" date="2021" name="Quality assurance and safety of crops and foods">
        <title>Isolation and characterization of broad host-range of bacteriophages infecting Cronobacter sakazakii and its biocontrol potential in dairy products.</title>
        <authorList>
            <person name="Li H."/>
            <person name="Yang X.-J."/>
            <person name="Zhu X.-Y."/>
            <person name="Gao L."/>
            <person name="Rao S.-Q."/>
            <person name="Yuan L."/>
            <person name="Yang Z.-Q."/>
        </authorList>
    </citation>
    <scope>NUCLEOTIDE SEQUENCE [LARGE SCALE GENOMIC DNA]</scope>
</reference>
<proteinExistence type="predicted"/>
<organism evidence="1 2">
    <name type="scientific">Cronobacter phage EspYZU05</name>
    <dbReference type="NCBI Taxonomy" id="2836139"/>
    <lineage>
        <taxon>Viruses</taxon>
        <taxon>Duplodnaviria</taxon>
        <taxon>Heunggongvirae</taxon>
        <taxon>Uroviricota</taxon>
        <taxon>Caudoviricetes</taxon>
        <taxon>Autographivirales</taxon>
        <taxon>Autonotataviridae</taxon>
        <taxon>Melnykvirinae</taxon>
        <taxon>Cronosvirus</taxon>
        <taxon>Cronosvirus EspYZU05</taxon>
    </lineage>
</organism>
<evidence type="ECO:0000313" key="1">
    <source>
        <dbReference type="EMBL" id="UGV21567.1"/>
    </source>
</evidence>
<evidence type="ECO:0000313" key="2">
    <source>
        <dbReference type="Proteomes" id="UP001177185"/>
    </source>
</evidence>
<name>A0AA47ND42_9CAUD</name>
<accession>A0AA47ND42</accession>
<dbReference type="EMBL" id="MW882933">
    <property type="protein sequence ID" value="UGV21567.1"/>
    <property type="molecule type" value="Genomic_DNA"/>
</dbReference>
<sequence>MRIHTMAKATATTKIAISAPTMTAKAMDAAIAGVIDDSMKLQDRIHEVAVAIMLHCYKHNEFARAQTLVDGLGKGVRRTALVEWFKMAGLKVSQENAQFNGFNKAKMEDKWGKCLAEPWHTMKPENPFAGFDLDAELARLIAKAEKAMKKDADTPEEARAEGYTMKLDTEKLATLRKLAGVTLQ</sequence>
<keyword evidence="2" id="KW-1185">Reference proteome</keyword>